<feature type="transmembrane region" description="Helical" evidence="1">
    <location>
        <begin position="123"/>
        <end position="143"/>
    </location>
</feature>
<dbReference type="RefSeq" id="WP_144936767.1">
    <property type="nucleotide sequence ID" value="NZ_JBHTIU010000033.1"/>
</dbReference>
<dbReference type="Proteomes" id="UP001597120">
    <property type="component" value="Unassembled WGS sequence"/>
</dbReference>
<accession>A0ABW3DC81</accession>
<keyword evidence="1" id="KW-0472">Membrane</keyword>
<evidence type="ECO:0000313" key="3">
    <source>
        <dbReference type="Proteomes" id="UP001597120"/>
    </source>
</evidence>
<feature type="transmembrane region" description="Helical" evidence="1">
    <location>
        <begin position="93"/>
        <end position="111"/>
    </location>
</feature>
<feature type="transmembrane region" description="Helical" evidence="1">
    <location>
        <begin position="39"/>
        <end position="61"/>
    </location>
</feature>
<dbReference type="EMBL" id="JBHTIU010000033">
    <property type="protein sequence ID" value="MFD0869630.1"/>
    <property type="molecule type" value="Genomic_DNA"/>
</dbReference>
<comment type="caution">
    <text evidence="2">The sequence shown here is derived from an EMBL/GenBank/DDBJ whole genome shotgun (WGS) entry which is preliminary data.</text>
</comment>
<sequence length="192" mass="22745">MTLHVQFLTMGMMFASGVGMGILFETYRVLTGQLRAPRWLISILDLVYWSVMTVLVFRALYFSNQGQLRLFVFIGLLAGGSFYWAFLREGTVWVIRALIRSVLWLAGLIRRLVELMIVKPIQLLYKCLMMVIGFLIAVAIFLYKIVVKLLYPVLFIFIRPLLFIWKKIRWPQWIANGWRIIRQLFQKWFRKS</sequence>
<dbReference type="NCBIfam" id="TIGR02893">
    <property type="entry name" value="spore_yabQ"/>
    <property type="match status" value="1"/>
</dbReference>
<feature type="transmembrane region" description="Helical" evidence="1">
    <location>
        <begin position="7"/>
        <end position="27"/>
    </location>
</feature>
<organism evidence="2 3">
    <name type="scientific">Paenibacillus residui</name>
    <dbReference type="NCBI Taxonomy" id="629724"/>
    <lineage>
        <taxon>Bacteria</taxon>
        <taxon>Bacillati</taxon>
        <taxon>Bacillota</taxon>
        <taxon>Bacilli</taxon>
        <taxon>Bacillales</taxon>
        <taxon>Paenibacillaceae</taxon>
        <taxon>Paenibacillus</taxon>
    </lineage>
</organism>
<evidence type="ECO:0000313" key="2">
    <source>
        <dbReference type="EMBL" id="MFD0869630.1"/>
    </source>
</evidence>
<gene>
    <name evidence="2" type="primary">yabQ</name>
    <name evidence="2" type="ORF">ACFQ03_10745</name>
</gene>
<dbReference type="InterPro" id="IPR019074">
    <property type="entry name" value="YabQ"/>
</dbReference>
<proteinExistence type="predicted"/>
<evidence type="ECO:0000256" key="1">
    <source>
        <dbReference type="SAM" id="Phobius"/>
    </source>
</evidence>
<keyword evidence="1" id="KW-1133">Transmembrane helix</keyword>
<protein>
    <submittedName>
        <fullName evidence="2">Spore cortex biosynthesis protein YabQ</fullName>
    </submittedName>
</protein>
<name>A0ABW3DC81_9BACL</name>
<reference evidence="3" key="1">
    <citation type="journal article" date="2019" name="Int. J. Syst. Evol. Microbiol.">
        <title>The Global Catalogue of Microorganisms (GCM) 10K type strain sequencing project: providing services to taxonomists for standard genome sequencing and annotation.</title>
        <authorList>
            <consortium name="The Broad Institute Genomics Platform"/>
            <consortium name="The Broad Institute Genome Sequencing Center for Infectious Disease"/>
            <person name="Wu L."/>
            <person name="Ma J."/>
        </authorList>
    </citation>
    <scope>NUCLEOTIDE SEQUENCE [LARGE SCALE GENOMIC DNA]</scope>
    <source>
        <strain evidence="3">CCUG 57263</strain>
    </source>
</reference>
<dbReference type="Pfam" id="PF09578">
    <property type="entry name" value="Spore_YabQ"/>
    <property type="match status" value="1"/>
</dbReference>
<feature type="transmembrane region" description="Helical" evidence="1">
    <location>
        <begin position="149"/>
        <end position="165"/>
    </location>
</feature>
<feature type="transmembrane region" description="Helical" evidence="1">
    <location>
        <begin position="68"/>
        <end position="87"/>
    </location>
</feature>
<keyword evidence="1" id="KW-0812">Transmembrane</keyword>
<keyword evidence="3" id="KW-1185">Reference proteome</keyword>